<feature type="compositionally biased region" description="Low complexity" evidence="2">
    <location>
        <begin position="779"/>
        <end position="790"/>
    </location>
</feature>
<dbReference type="EMBL" id="BAAAIZ010000032">
    <property type="protein sequence ID" value="GAA1422803.1"/>
    <property type="molecule type" value="Genomic_DNA"/>
</dbReference>
<feature type="compositionally biased region" description="Low complexity" evidence="2">
    <location>
        <begin position="868"/>
        <end position="899"/>
    </location>
</feature>
<evidence type="ECO:0000256" key="2">
    <source>
        <dbReference type="SAM" id="MobiDB-lite"/>
    </source>
</evidence>
<feature type="region of interest" description="Disordered" evidence="2">
    <location>
        <begin position="324"/>
        <end position="346"/>
    </location>
</feature>
<dbReference type="RefSeq" id="WP_344012474.1">
    <property type="nucleotide sequence ID" value="NZ_BAAAIZ010000032.1"/>
</dbReference>
<feature type="coiled-coil region" evidence="1">
    <location>
        <begin position="43"/>
        <end position="73"/>
    </location>
</feature>
<feature type="compositionally biased region" description="Low complexity" evidence="2">
    <location>
        <begin position="173"/>
        <end position="185"/>
    </location>
</feature>
<protein>
    <submittedName>
        <fullName evidence="3">Uncharacterized protein</fullName>
    </submittedName>
</protein>
<evidence type="ECO:0000313" key="4">
    <source>
        <dbReference type="Proteomes" id="UP001500973"/>
    </source>
</evidence>
<organism evidence="3 4">
    <name type="scientific">Streptomyces thermospinosisporus</name>
    <dbReference type="NCBI Taxonomy" id="161482"/>
    <lineage>
        <taxon>Bacteria</taxon>
        <taxon>Bacillati</taxon>
        <taxon>Actinomycetota</taxon>
        <taxon>Actinomycetes</taxon>
        <taxon>Kitasatosporales</taxon>
        <taxon>Streptomycetaceae</taxon>
        <taxon>Streptomyces</taxon>
    </lineage>
</organism>
<evidence type="ECO:0000256" key="1">
    <source>
        <dbReference type="SAM" id="Coils"/>
    </source>
</evidence>
<feature type="compositionally biased region" description="Polar residues" evidence="2">
    <location>
        <begin position="324"/>
        <end position="342"/>
    </location>
</feature>
<reference evidence="4" key="1">
    <citation type="journal article" date="2019" name="Int. J. Syst. Evol. Microbiol.">
        <title>The Global Catalogue of Microorganisms (GCM) 10K type strain sequencing project: providing services to taxonomists for standard genome sequencing and annotation.</title>
        <authorList>
            <consortium name="The Broad Institute Genomics Platform"/>
            <consortium name="The Broad Institute Genome Sequencing Center for Infectious Disease"/>
            <person name="Wu L."/>
            <person name="Ma J."/>
        </authorList>
    </citation>
    <scope>NUCLEOTIDE SEQUENCE [LARGE SCALE GENOMIC DNA]</scope>
    <source>
        <strain evidence="4">JCM 11756</strain>
    </source>
</reference>
<keyword evidence="1" id="KW-0175">Coiled coil</keyword>
<evidence type="ECO:0000313" key="3">
    <source>
        <dbReference type="EMBL" id="GAA1422803.1"/>
    </source>
</evidence>
<feature type="compositionally biased region" description="Acidic residues" evidence="2">
    <location>
        <begin position="911"/>
        <end position="920"/>
    </location>
</feature>
<name>A0ABP4JL08_9ACTN</name>
<sequence length="1609" mass="169385">MDTRIAKAHRDVADARIALNWSRANLAGLEKRVLAEPPDPNVQQEMLDQRQEAEAAETRLQQAREVYREVAGEAPPLWPDGPKDPVVLLPLRLETVFRTAERPELWIRAYPDEIHVDSHERGLTAAERAATEAYWKAVWAAGADQARLTAAWNGLVTLIGPGRATWATKVYHPQGEPPQAAAPDGAAPPDPGPFTAEPEARESAWTRAAHTYVLPDRLVFSGYQVTGDGQIVLVWRQEGEPVPATLDVGLAPSATEPPLWLTDFDEAVKVGMGVRVPLTEDLPQRFDLITVAGVRGGPAQDTANLVGTLLEAHRCTDGLSVLPTGTATNNTAQKRSAWHSRSPQAAPERLAAQRAAFQPGSPQAAARIAHALGPAAGEVLKDVPDGLNEDDHELLLHLRAALGALAAASSNWRPVDPEGERTPLPDLLFLVSHYVDHVNGRGPLPSLRVGRQPYGVLPVTSLDLWHGTEVDLRILNHISGFRTFVESQGWRAPSVAAGGDPDAVINDLLHRLPASRRLRYLLQTPKTPPFAPPPDTPTGSIPHRSGFAWAEPPGLEEVPPATPQEFFVAQETSPELRELVNQAPLRGMWDWWQETAPLMADQHEMTPERAERLRAFEVMINGAAGGKLGLFYHVAMTVLRMHREALRLQLEGESRRVEPGVRLIDGRLAAEAGFAPDAYDWICLALGQLAEAEDRAGGDLAHVERLLCEVLDTQTHRLDAWMTSVASARLDRLRTDSPAGTHIGAYGWVTGVAPREAAMADGADADATEEVDAAGGSGDTTDAGATDGTSETGGAGAANGTSETTDAAGEASATGDAGATDGTSTTGDAAPTDEASTTGDPAPTDEASTTGDPAPTDEASTTGDPAPTDEASTTGDAAAAAEVTDAGAADEAAGSGEVDAAGEDGGTGAEGDSEDSEDSVNPEIHDGYLVAPSMHHATTLAVLRSGWLSHSDRQAFGINLSSGRVRRALATIDGVRSGQTLRALLGYRLERALHDAQLDTLIRPLRLAFPMPDLVDKATEGSEAARTAMAERSVVDGQALLDDWLVHGRTLADLGLDVTEAELPLLGQADALMTDLETTVDAVGDLLLAESVHQLVGGNPVRSGAAADGIARGDSLPQDFDVIRTPRAAVAVTHRLGVVAPAGGTAGWAAGRPLAALEPGLERWCQARLGDASAWRFDFGDPAAPVTVSLSDLGICALDAVLGSALTDDRTDGSPAARDNPLARRLLRHTAALSAGAGSAPPQVTPASAARFAELQQLCRSLGAVLRDARPLLGSDLDDTVADGWAGADLRELWTRVTTWLNGVTSNLARLREQVKLLPDGADALAQHLDALADHGVHAAYTLGAPGDEAGLEALRDQACSVLDRFDASPVAALPEPPQDPAAVLEWATAVRTAVACVLGESLPVLPVLNLTGTPPGGALTAARPEGADDDAVADWLTEMERIRPRVRALGDALAASEVLASAAPGGVHVAQVPAGRSWIARGPVPVPSRSEPAPLHCAVLRTDGAPPDVARVAGIVVDAWSETAPEPVDEEMGALAFHYNQPDARAPQAWLLAVPPDPSRGWCMEDVHAVVEEAFALARVRGMDLNDVTELRGVLPVQCAEPPTGGIH</sequence>
<accession>A0ABP4JL08</accession>
<dbReference type="Proteomes" id="UP001500973">
    <property type="component" value="Unassembled WGS sequence"/>
</dbReference>
<feature type="region of interest" description="Disordered" evidence="2">
    <location>
        <begin position="173"/>
        <end position="201"/>
    </location>
</feature>
<feature type="compositionally biased region" description="Low complexity" evidence="2">
    <location>
        <begin position="798"/>
        <end position="830"/>
    </location>
</feature>
<proteinExistence type="predicted"/>
<gene>
    <name evidence="3" type="ORF">GCM10009601_24840</name>
</gene>
<keyword evidence="4" id="KW-1185">Reference proteome</keyword>
<comment type="caution">
    <text evidence="3">The sequence shown here is derived from an EMBL/GenBank/DDBJ whole genome shotgun (WGS) entry which is preliminary data.</text>
</comment>
<feature type="compositionally biased region" description="Acidic residues" evidence="2">
    <location>
        <begin position="763"/>
        <end position="772"/>
    </location>
</feature>
<feature type="region of interest" description="Disordered" evidence="2">
    <location>
        <begin position="761"/>
        <end position="924"/>
    </location>
</feature>